<keyword evidence="7" id="KW-0378">Hydrolase</keyword>
<reference evidence="20" key="1">
    <citation type="submission" date="2025-08" db="UniProtKB">
        <authorList>
            <consortium name="RefSeq"/>
        </authorList>
    </citation>
    <scope>IDENTIFICATION</scope>
    <source>
        <tissue evidence="20">Spleen</tissue>
    </source>
</reference>
<keyword evidence="10" id="KW-0443">Lipid metabolism</keyword>
<keyword evidence="11 18" id="KW-0472">Membrane</keyword>
<evidence type="ECO:0000256" key="8">
    <source>
        <dbReference type="ARBA" id="ARBA00022824"/>
    </source>
</evidence>
<keyword evidence="8" id="KW-0256">Endoplasmic reticulum</keyword>
<comment type="similarity">
    <text evidence="3">Belongs to the TMEM86 family.</text>
</comment>
<evidence type="ECO:0000256" key="14">
    <source>
        <dbReference type="ARBA" id="ARBA00039876"/>
    </source>
</evidence>
<dbReference type="GeneID" id="102818909"/>
<keyword evidence="9 18" id="KW-1133">Transmembrane helix</keyword>
<evidence type="ECO:0000313" key="19">
    <source>
        <dbReference type="Proteomes" id="UP000504623"/>
    </source>
</evidence>
<evidence type="ECO:0000256" key="18">
    <source>
        <dbReference type="SAM" id="Phobius"/>
    </source>
</evidence>
<gene>
    <name evidence="20" type="primary">TMEM86B</name>
</gene>
<feature type="transmembrane region" description="Helical" evidence="18">
    <location>
        <begin position="21"/>
        <end position="38"/>
    </location>
</feature>
<proteinExistence type="inferred from homology"/>
<feature type="transmembrane region" description="Helical" evidence="18">
    <location>
        <begin position="197"/>
        <end position="216"/>
    </location>
</feature>
<evidence type="ECO:0000256" key="10">
    <source>
        <dbReference type="ARBA" id="ARBA00023098"/>
    </source>
</evidence>
<sequence length="223" mass="23931">MDARGRGPPREPGQVLNVAKFLSPFFLTCMVYFLLWIPEDPPSPLGALVKCLPVLSLAAGLWARAPSGCYTTLLQGGLLCSAVGDVCLIWPEAFLHGMAAFAVAHLLYLAAFGFSPLRLATLLPITLVSSLYFSLLLPHLPADMTLPVAVYAFLLAAVLWRGLARGGSARLGGLLFIISDAVLAWDTFAQPLPHSRLVVMTTYYAAQVCFAVSAICSPRHKTS</sequence>
<dbReference type="CTD" id="255043"/>
<protein>
    <recommendedName>
        <fullName evidence="14">Lysoplasmalogenase TMEM86B</fullName>
        <ecNumber evidence="12">3.3.2.2</ecNumber>
    </recommendedName>
    <alternativeName>
        <fullName evidence="15">Transmembrane protein 86B</fullName>
    </alternativeName>
</protein>
<dbReference type="Pfam" id="PF07947">
    <property type="entry name" value="YhhN"/>
    <property type="match status" value="1"/>
</dbReference>
<name>A0A9B0TP58_CHRAS</name>
<evidence type="ECO:0000313" key="20">
    <source>
        <dbReference type="RefSeq" id="XP_006868358.1"/>
    </source>
</evidence>
<organism evidence="19 20">
    <name type="scientific">Chrysochloris asiatica</name>
    <name type="common">Cape golden mole</name>
    <dbReference type="NCBI Taxonomy" id="185453"/>
    <lineage>
        <taxon>Eukaryota</taxon>
        <taxon>Metazoa</taxon>
        <taxon>Chordata</taxon>
        <taxon>Craniata</taxon>
        <taxon>Vertebrata</taxon>
        <taxon>Euteleostomi</taxon>
        <taxon>Mammalia</taxon>
        <taxon>Eutheria</taxon>
        <taxon>Afrotheria</taxon>
        <taxon>Chrysochloridae</taxon>
        <taxon>Chrysochlorinae</taxon>
        <taxon>Chrysochloris</taxon>
    </lineage>
</organism>
<evidence type="ECO:0000256" key="1">
    <source>
        <dbReference type="ARBA" id="ARBA00004477"/>
    </source>
</evidence>
<dbReference type="InterPro" id="IPR012506">
    <property type="entry name" value="TMEM86B-like"/>
</dbReference>
<dbReference type="AlphaFoldDB" id="A0A9B0TP58"/>
<evidence type="ECO:0000256" key="5">
    <source>
        <dbReference type="ARBA" id="ARBA00022490"/>
    </source>
</evidence>
<feature type="transmembrane region" description="Helical" evidence="18">
    <location>
        <begin position="97"/>
        <end position="114"/>
    </location>
</feature>
<dbReference type="Proteomes" id="UP000504623">
    <property type="component" value="Unplaced"/>
</dbReference>
<dbReference type="GO" id="GO:0005789">
    <property type="term" value="C:endoplasmic reticulum membrane"/>
    <property type="evidence" value="ECO:0007669"/>
    <property type="project" value="UniProtKB-SubCell"/>
</dbReference>
<dbReference type="PANTHER" id="PTHR31885">
    <property type="entry name" value="GH04784P"/>
    <property type="match status" value="1"/>
</dbReference>
<comment type="subunit">
    <text evidence="4">Homodimer.</text>
</comment>
<evidence type="ECO:0000256" key="16">
    <source>
        <dbReference type="ARBA" id="ARBA00049458"/>
    </source>
</evidence>
<evidence type="ECO:0000256" key="2">
    <source>
        <dbReference type="ARBA" id="ARBA00004496"/>
    </source>
</evidence>
<dbReference type="GO" id="GO:0047408">
    <property type="term" value="F:alkenylglycerophosphocholine hydrolase activity"/>
    <property type="evidence" value="ECO:0007669"/>
    <property type="project" value="UniProtKB-EC"/>
</dbReference>
<evidence type="ECO:0000256" key="12">
    <source>
        <dbReference type="ARBA" id="ARBA00035673"/>
    </source>
</evidence>
<evidence type="ECO:0000256" key="11">
    <source>
        <dbReference type="ARBA" id="ARBA00023136"/>
    </source>
</evidence>
<keyword evidence="5" id="KW-0963">Cytoplasm</keyword>
<feature type="transmembrane region" description="Helical" evidence="18">
    <location>
        <begin position="146"/>
        <end position="164"/>
    </location>
</feature>
<comment type="catalytic activity">
    <reaction evidence="16">
        <text>a 1-O-(1Z-alkenyl)-sn-glycero-3-phosphoethanolamine + H2O = a 2,3-saturated aldehyde + sn-glycero-3-phosphoethanolamine</text>
        <dbReference type="Rhea" id="RHEA:16905"/>
        <dbReference type="ChEBI" id="CHEBI:15377"/>
        <dbReference type="ChEBI" id="CHEBI:73359"/>
        <dbReference type="ChEBI" id="CHEBI:77288"/>
        <dbReference type="ChEBI" id="CHEBI:143890"/>
        <dbReference type="EC" id="3.3.2.2"/>
    </reaction>
</comment>
<evidence type="ECO:0000256" key="4">
    <source>
        <dbReference type="ARBA" id="ARBA00011738"/>
    </source>
</evidence>
<comment type="catalytic activity">
    <reaction evidence="17">
        <text>a 1-O-(1Z-alkenyl)-sn-glycero-3-phosphocholine + H2O = a 2,3-saturated aldehyde + sn-glycerol 3-phosphocholine</text>
        <dbReference type="Rhea" id="RHEA:22544"/>
        <dbReference type="ChEBI" id="CHEBI:15377"/>
        <dbReference type="ChEBI" id="CHEBI:16870"/>
        <dbReference type="ChEBI" id="CHEBI:73359"/>
        <dbReference type="ChEBI" id="CHEBI:77287"/>
        <dbReference type="EC" id="3.3.2.2"/>
    </reaction>
</comment>
<evidence type="ECO:0000256" key="9">
    <source>
        <dbReference type="ARBA" id="ARBA00022989"/>
    </source>
</evidence>
<keyword evidence="19" id="KW-1185">Reference proteome</keyword>
<comment type="subcellular location">
    <subcellularLocation>
        <location evidence="2">Cytoplasm</location>
    </subcellularLocation>
    <subcellularLocation>
        <location evidence="1">Endoplasmic reticulum membrane</location>
        <topology evidence="1">Multi-pass membrane protein</topology>
    </subcellularLocation>
</comment>
<keyword evidence="6 18" id="KW-0812">Transmembrane</keyword>
<dbReference type="GO" id="GO:0006629">
    <property type="term" value="P:lipid metabolic process"/>
    <property type="evidence" value="ECO:0007669"/>
    <property type="project" value="UniProtKB-KW"/>
</dbReference>
<evidence type="ECO:0000256" key="3">
    <source>
        <dbReference type="ARBA" id="ARBA00007375"/>
    </source>
</evidence>
<feature type="transmembrane region" description="Helical" evidence="18">
    <location>
        <begin position="171"/>
        <end position="191"/>
    </location>
</feature>
<dbReference type="RefSeq" id="XP_006868358.1">
    <property type="nucleotide sequence ID" value="XM_006868296.1"/>
</dbReference>
<comment type="function">
    <text evidence="13">Catalyzes the hydrolysis of the vinyl ether bond of choline or ethanolamine lysoplasmalogens, forming fatty aldehyde and glycerophosphocholine or glycerophosphoethanolamine, respectively and is specific for the sn-2-deacylated (lyso) form of plasmalogen.</text>
</comment>
<dbReference type="EC" id="3.3.2.2" evidence="12"/>
<evidence type="ECO:0000256" key="17">
    <source>
        <dbReference type="ARBA" id="ARBA00049560"/>
    </source>
</evidence>
<dbReference type="OrthoDB" id="2133758at2759"/>
<dbReference type="PANTHER" id="PTHR31885:SF7">
    <property type="entry name" value="LYSOPLASMALOGENASE"/>
    <property type="match status" value="1"/>
</dbReference>
<accession>A0A9B0TP58</accession>
<evidence type="ECO:0000256" key="6">
    <source>
        <dbReference type="ARBA" id="ARBA00022692"/>
    </source>
</evidence>
<evidence type="ECO:0000256" key="13">
    <source>
        <dbReference type="ARBA" id="ARBA00037660"/>
    </source>
</evidence>
<feature type="transmembrane region" description="Helical" evidence="18">
    <location>
        <begin position="121"/>
        <end position="140"/>
    </location>
</feature>
<evidence type="ECO:0000256" key="7">
    <source>
        <dbReference type="ARBA" id="ARBA00022801"/>
    </source>
</evidence>
<evidence type="ECO:0000256" key="15">
    <source>
        <dbReference type="ARBA" id="ARBA00042674"/>
    </source>
</evidence>